<name>A0A2U1LN12_ARTAN</name>
<evidence type="ECO:0008006" key="3">
    <source>
        <dbReference type="Google" id="ProtNLM"/>
    </source>
</evidence>
<reference evidence="1 2" key="1">
    <citation type="journal article" date="2018" name="Mol. Plant">
        <title>The genome of Artemisia annua provides insight into the evolution of Asteraceae family and artemisinin biosynthesis.</title>
        <authorList>
            <person name="Shen Q."/>
            <person name="Zhang L."/>
            <person name="Liao Z."/>
            <person name="Wang S."/>
            <person name="Yan T."/>
            <person name="Shi P."/>
            <person name="Liu M."/>
            <person name="Fu X."/>
            <person name="Pan Q."/>
            <person name="Wang Y."/>
            <person name="Lv Z."/>
            <person name="Lu X."/>
            <person name="Zhang F."/>
            <person name="Jiang W."/>
            <person name="Ma Y."/>
            <person name="Chen M."/>
            <person name="Hao X."/>
            <person name="Li L."/>
            <person name="Tang Y."/>
            <person name="Lv G."/>
            <person name="Zhou Y."/>
            <person name="Sun X."/>
            <person name="Brodelius P.E."/>
            <person name="Rose J.K.C."/>
            <person name="Tang K."/>
        </authorList>
    </citation>
    <scope>NUCLEOTIDE SEQUENCE [LARGE SCALE GENOMIC DNA]</scope>
    <source>
        <strain evidence="2">cv. Huhao1</strain>
        <tissue evidence="1">Leaf</tissue>
    </source>
</reference>
<dbReference type="AlphaFoldDB" id="A0A2U1LN12"/>
<dbReference type="EMBL" id="PKPP01008561">
    <property type="protein sequence ID" value="PWA50373.1"/>
    <property type="molecule type" value="Genomic_DNA"/>
</dbReference>
<organism evidence="1 2">
    <name type="scientific">Artemisia annua</name>
    <name type="common">Sweet wormwood</name>
    <dbReference type="NCBI Taxonomy" id="35608"/>
    <lineage>
        <taxon>Eukaryota</taxon>
        <taxon>Viridiplantae</taxon>
        <taxon>Streptophyta</taxon>
        <taxon>Embryophyta</taxon>
        <taxon>Tracheophyta</taxon>
        <taxon>Spermatophyta</taxon>
        <taxon>Magnoliopsida</taxon>
        <taxon>eudicotyledons</taxon>
        <taxon>Gunneridae</taxon>
        <taxon>Pentapetalae</taxon>
        <taxon>asterids</taxon>
        <taxon>campanulids</taxon>
        <taxon>Asterales</taxon>
        <taxon>Asteraceae</taxon>
        <taxon>Asteroideae</taxon>
        <taxon>Anthemideae</taxon>
        <taxon>Artemisiinae</taxon>
        <taxon>Artemisia</taxon>
    </lineage>
</organism>
<sequence length="101" mass="12150">MEKYHVPSPQWGVEQVFETSRVIPRSEMIKTFKIWVYKEGEAPLVHNGPMKYVYSVEPDEVYDFSKQMQAVVKDYIDIIAKRYPYWNRSNEADHFYVYCND</sequence>
<dbReference type="Proteomes" id="UP000245207">
    <property type="component" value="Unassembled WGS sequence"/>
</dbReference>
<comment type="caution">
    <text evidence="1">The sequence shown here is derived from an EMBL/GenBank/DDBJ whole genome shotgun (WGS) entry which is preliminary data.</text>
</comment>
<dbReference type="OrthoDB" id="1709134at2759"/>
<evidence type="ECO:0000313" key="1">
    <source>
        <dbReference type="EMBL" id="PWA50373.1"/>
    </source>
</evidence>
<keyword evidence="2" id="KW-1185">Reference proteome</keyword>
<proteinExistence type="predicted"/>
<protein>
    <recommendedName>
        <fullName evidence="3">Exostosin-like protein</fullName>
    </recommendedName>
</protein>
<evidence type="ECO:0000313" key="2">
    <source>
        <dbReference type="Proteomes" id="UP000245207"/>
    </source>
</evidence>
<accession>A0A2U1LN12</accession>
<gene>
    <name evidence="1" type="ORF">CTI12_AA473380</name>
</gene>
<dbReference type="STRING" id="35608.A0A2U1LN12"/>